<dbReference type="PANTHER" id="PTHR48100:SF1">
    <property type="entry name" value="HISTIDINE PHOSPHATASE FAMILY PROTEIN-RELATED"/>
    <property type="match status" value="1"/>
</dbReference>
<organism evidence="2 3">
    <name type="scientific">Photorhabdus hindustanensis</name>
    <dbReference type="NCBI Taxonomy" id="2918802"/>
    <lineage>
        <taxon>Bacteria</taxon>
        <taxon>Pseudomonadati</taxon>
        <taxon>Pseudomonadota</taxon>
        <taxon>Gammaproteobacteria</taxon>
        <taxon>Enterobacterales</taxon>
        <taxon>Morganellaceae</taxon>
        <taxon>Photorhabdus</taxon>
    </lineage>
</organism>
<name>A0A2S8Q887_9GAMM</name>
<evidence type="ECO:0000313" key="3">
    <source>
        <dbReference type="Proteomes" id="UP000239550"/>
    </source>
</evidence>
<accession>A0A2S8Q887</accession>
<dbReference type="SUPFAM" id="SSF53254">
    <property type="entry name" value="Phosphoglycerate mutase-like"/>
    <property type="match status" value="1"/>
</dbReference>
<keyword evidence="3" id="KW-1185">Reference proteome</keyword>
<dbReference type="CDD" id="cd07067">
    <property type="entry name" value="HP_PGM_like"/>
    <property type="match status" value="1"/>
</dbReference>
<comment type="caution">
    <text evidence="2">The sequence shown here is derived from an EMBL/GenBank/DDBJ whole genome shotgun (WGS) entry which is preliminary data.</text>
</comment>
<reference evidence="2 3" key="1">
    <citation type="submission" date="2018-02" db="EMBL/GenBank/DDBJ databases">
        <title>Five New Genomes of Indian Photorhabdus Isolates TSA.</title>
        <authorList>
            <person name="Dubay B."/>
            <person name="Somvanshi V.S."/>
        </authorList>
    </citation>
    <scope>NUCLEOTIDE SEQUENCE [LARGE SCALE GENOMIC DNA]</scope>
    <source>
        <strain evidence="2 3">H1</strain>
    </source>
</reference>
<dbReference type="Pfam" id="PF00300">
    <property type="entry name" value="His_Phos_1"/>
    <property type="match status" value="1"/>
</dbReference>
<sequence>MKLSTMHKELILIRHAQSEWQSGITNDRNSNLTEKGVLESKLLYMRLKKYIEMNSYSLYCSTLNRAMQTCNLSLSEENFSRVTFNENFNEANFHVRSSIFIRRDFFPKKTDKKPSEYMDFKHRISMEITDILARENKVVIYTHGGVIKTILRIFCGSDEFCSEIENCSITHFIESEVGWILKKVNYL</sequence>
<dbReference type="RefSeq" id="WP_105394691.1">
    <property type="nucleotide sequence ID" value="NZ_CAWNTA010000116.1"/>
</dbReference>
<dbReference type="AlphaFoldDB" id="A0A2S8Q887"/>
<dbReference type="InterPro" id="IPR029033">
    <property type="entry name" value="His_PPase_superfam"/>
</dbReference>
<dbReference type="SMART" id="SM00855">
    <property type="entry name" value="PGAM"/>
    <property type="match status" value="1"/>
</dbReference>
<feature type="binding site" evidence="1">
    <location>
        <position position="65"/>
    </location>
    <ligand>
        <name>substrate</name>
    </ligand>
</feature>
<dbReference type="GO" id="GO:0016791">
    <property type="term" value="F:phosphatase activity"/>
    <property type="evidence" value="ECO:0007669"/>
    <property type="project" value="TreeGrafter"/>
</dbReference>
<dbReference type="Gene3D" id="3.40.50.1240">
    <property type="entry name" value="Phosphoglycerate mutase-like"/>
    <property type="match status" value="1"/>
</dbReference>
<dbReference type="GO" id="GO:0005737">
    <property type="term" value="C:cytoplasm"/>
    <property type="evidence" value="ECO:0007669"/>
    <property type="project" value="TreeGrafter"/>
</dbReference>
<protein>
    <recommendedName>
        <fullName evidence="4">Histidine phosphatase family protein</fullName>
    </recommendedName>
</protein>
<evidence type="ECO:0000313" key="2">
    <source>
        <dbReference type="EMBL" id="PQQ29128.1"/>
    </source>
</evidence>
<dbReference type="EMBL" id="PUWT01000005">
    <property type="protein sequence ID" value="PQQ29128.1"/>
    <property type="molecule type" value="Genomic_DNA"/>
</dbReference>
<evidence type="ECO:0000256" key="1">
    <source>
        <dbReference type="PIRSR" id="PIRSR613078-2"/>
    </source>
</evidence>
<evidence type="ECO:0008006" key="4">
    <source>
        <dbReference type="Google" id="ProtNLM"/>
    </source>
</evidence>
<dbReference type="InterPro" id="IPR050275">
    <property type="entry name" value="PGM_Phosphatase"/>
</dbReference>
<proteinExistence type="predicted"/>
<gene>
    <name evidence="2" type="ORF">C6H66_02275</name>
</gene>
<dbReference type="InterPro" id="IPR013078">
    <property type="entry name" value="His_Pase_superF_clade-1"/>
</dbReference>
<dbReference type="Proteomes" id="UP000239550">
    <property type="component" value="Unassembled WGS sequence"/>
</dbReference>
<dbReference type="PANTHER" id="PTHR48100">
    <property type="entry name" value="BROAD-SPECIFICITY PHOSPHATASE YOR283W-RELATED"/>
    <property type="match status" value="1"/>
</dbReference>